<dbReference type="InterPro" id="IPR052155">
    <property type="entry name" value="Biofilm_reg_signaling"/>
</dbReference>
<evidence type="ECO:0000259" key="4">
    <source>
        <dbReference type="PROSITE" id="PS50885"/>
    </source>
</evidence>
<dbReference type="InterPro" id="IPR003018">
    <property type="entry name" value="GAF"/>
</dbReference>
<dbReference type="Gene3D" id="3.30.450.20">
    <property type="entry name" value="PAS domain"/>
    <property type="match status" value="1"/>
</dbReference>
<dbReference type="InterPro" id="IPR000160">
    <property type="entry name" value="GGDEF_dom"/>
</dbReference>
<sequence>MAERVPDVSIETPELARESMDQILNMILQLASGGFDSRLEPSGTGSTIDALAVGLNMLAEELTSSVQEREQALRSLEENELKFRAVTDTALDAVVMINSDGAITLWNPAAERIFGYAQADILGQDVDIFLGASGLREFYKTGWVHFRETGEGPVVGDIHETLIQSKDHGDIPIELSIAAAFVSGEWNVICIARDITERKEMEQSIQEEREDLKIVDRTLSSFIGGVDVQKAFDTVMVELLDLTDSEYGFLIDLCTDEAGKPYMRALTISDRDGSAQNRPYWQDHPSGEARFYDFDSLNAAAIVTGGPVIANDPAHHPSSKGTPKGHPHLDAFLGIPLLRGQKTIGAIGLANRKGGYDDGLVRRLNPFKSAIAEIIAAHQNDEARRKSEQRTEHLANCDTLTGLPNRKMFNDRLQHAAYRAKRYDENFALLLLDLDHFKDVNDTLGHPVGDALLVAVGKRLEAAVRESDVVARLGGDEFAVLHLNLQDAKDAAVLAQRLIDQLSRPFEIENHRIHTDASIGITLYLPGKSDPTHLLSQADTALYSVKEGGRHGFRFHDADVEADLHQRVTLIEELHEAITKQQFVLYLQPQIDTHSCQLVGVEGLLRWNHPEKGIRGPGDFIDVAEDSGLLLDIDGWVLQDACRQMRAWHDQGVMRQATISVNLSTLQFKTSDFESNVLAALGRTGLAPRYLELEITERSLAERPDEVAAVMQRLSAKGIRFSIDDFGTGYSSLQYLKRLPVSKIKIAQEFIRDMMSDSSDASIVRAIISLGTELGHDVIAEGVETKAQLEFLQQRGCHLFQGYYFGHPQPASELTERLRRVAGSDGKWPVCT</sequence>
<feature type="domain" description="GGDEF" evidence="5">
    <location>
        <begin position="425"/>
        <end position="558"/>
    </location>
</feature>
<dbReference type="InterPro" id="IPR003660">
    <property type="entry name" value="HAMP_dom"/>
</dbReference>
<dbReference type="PANTHER" id="PTHR44757:SF2">
    <property type="entry name" value="BIOFILM ARCHITECTURE MAINTENANCE PROTEIN MBAA"/>
    <property type="match status" value="1"/>
</dbReference>
<feature type="domain" description="PAS" evidence="2">
    <location>
        <begin position="79"/>
        <end position="124"/>
    </location>
</feature>
<reference evidence="6 7" key="1">
    <citation type="submission" date="2015-09" db="EMBL/GenBank/DDBJ databases">
        <authorList>
            <consortium name="Swine Surveillance"/>
        </authorList>
    </citation>
    <scope>NUCLEOTIDE SEQUENCE [LARGE SCALE GENOMIC DNA]</scope>
    <source>
        <strain evidence="6 7">CECT 4357</strain>
    </source>
</reference>
<keyword evidence="7" id="KW-1185">Reference proteome</keyword>
<accession>A0A0P1FIR9</accession>
<evidence type="ECO:0000313" key="7">
    <source>
        <dbReference type="Proteomes" id="UP000051587"/>
    </source>
</evidence>
<dbReference type="InterPro" id="IPR029016">
    <property type="entry name" value="GAF-like_dom_sf"/>
</dbReference>
<dbReference type="Gene3D" id="3.20.20.450">
    <property type="entry name" value="EAL domain"/>
    <property type="match status" value="1"/>
</dbReference>
<dbReference type="CDD" id="cd00130">
    <property type="entry name" value="PAS"/>
    <property type="match status" value="1"/>
</dbReference>
<dbReference type="PROSITE" id="PS50887">
    <property type="entry name" value="GGDEF"/>
    <property type="match status" value="1"/>
</dbReference>
<dbReference type="AlphaFoldDB" id="A0A0P1FIR9"/>
<gene>
    <name evidence="6" type="primary">cph2</name>
    <name evidence="6" type="ORF">TG4357_03233</name>
</gene>
<protein>
    <submittedName>
        <fullName evidence="6">Bacteriophytochrome cph2</fullName>
    </submittedName>
</protein>
<dbReference type="FunFam" id="3.30.70.270:FF:000001">
    <property type="entry name" value="Diguanylate cyclase domain protein"/>
    <property type="match status" value="1"/>
</dbReference>
<feature type="coiled-coil region" evidence="1">
    <location>
        <begin position="191"/>
        <end position="218"/>
    </location>
</feature>
<evidence type="ECO:0000259" key="5">
    <source>
        <dbReference type="PROSITE" id="PS50887"/>
    </source>
</evidence>
<dbReference type="GO" id="GO:0007165">
    <property type="term" value="P:signal transduction"/>
    <property type="evidence" value="ECO:0007669"/>
    <property type="project" value="InterPro"/>
</dbReference>
<dbReference type="CDD" id="cd01948">
    <property type="entry name" value="EAL"/>
    <property type="match status" value="1"/>
</dbReference>
<dbReference type="PANTHER" id="PTHR44757">
    <property type="entry name" value="DIGUANYLATE CYCLASE DGCP"/>
    <property type="match status" value="1"/>
</dbReference>
<dbReference type="InterPro" id="IPR029787">
    <property type="entry name" value="Nucleotide_cyclase"/>
</dbReference>
<proteinExistence type="predicted"/>
<dbReference type="Pfam" id="PF00990">
    <property type="entry name" value="GGDEF"/>
    <property type="match status" value="1"/>
</dbReference>
<dbReference type="PROSITE" id="PS50112">
    <property type="entry name" value="PAS"/>
    <property type="match status" value="1"/>
</dbReference>
<evidence type="ECO:0000259" key="2">
    <source>
        <dbReference type="PROSITE" id="PS50112"/>
    </source>
</evidence>
<keyword evidence="1" id="KW-0175">Coiled coil</keyword>
<dbReference type="GO" id="GO:0003824">
    <property type="term" value="F:catalytic activity"/>
    <property type="evidence" value="ECO:0007669"/>
    <property type="project" value="UniProtKB-ARBA"/>
</dbReference>
<dbReference type="SUPFAM" id="SSF55073">
    <property type="entry name" value="Nucleotide cyclase"/>
    <property type="match status" value="1"/>
</dbReference>
<dbReference type="GO" id="GO:0016020">
    <property type="term" value="C:membrane"/>
    <property type="evidence" value="ECO:0007669"/>
    <property type="project" value="InterPro"/>
</dbReference>
<dbReference type="InterPro" id="IPR035919">
    <property type="entry name" value="EAL_sf"/>
</dbReference>
<dbReference type="Pfam" id="PF00563">
    <property type="entry name" value="EAL"/>
    <property type="match status" value="1"/>
</dbReference>
<dbReference type="SMART" id="SM00052">
    <property type="entry name" value="EAL"/>
    <property type="match status" value="1"/>
</dbReference>
<dbReference type="SMART" id="SM00267">
    <property type="entry name" value="GGDEF"/>
    <property type="match status" value="1"/>
</dbReference>
<dbReference type="EMBL" id="CYSA01000026">
    <property type="protein sequence ID" value="CUH67822.1"/>
    <property type="molecule type" value="Genomic_DNA"/>
</dbReference>
<organism evidence="6 7">
    <name type="scientific">Thalassovita gelatinovora</name>
    <name type="common">Thalassobius gelatinovorus</name>
    <dbReference type="NCBI Taxonomy" id="53501"/>
    <lineage>
        <taxon>Bacteria</taxon>
        <taxon>Pseudomonadati</taxon>
        <taxon>Pseudomonadota</taxon>
        <taxon>Alphaproteobacteria</taxon>
        <taxon>Rhodobacterales</taxon>
        <taxon>Roseobacteraceae</taxon>
        <taxon>Thalassovita</taxon>
    </lineage>
</organism>
<feature type="domain" description="EAL" evidence="3">
    <location>
        <begin position="567"/>
        <end position="822"/>
    </location>
</feature>
<dbReference type="InterPro" id="IPR001633">
    <property type="entry name" value="EAL_dom"/>
</dbReference>
<dbReference type="CDD" id="cd01949">
    <property type="entry name" value="GGDEF"/>
    <property type="match status" value="1"/>
</dbReference>
<dbReference type="STRING" id="53501.SAMN04488043_10127"/>
<evidence type="ECO:0000259" key="3">
    <source>
        <dbReference type="PROSITE" id="PS50883"/>
    </source>
</evidence>
<dbReference type="InterPro" id="IPR035965">
    <property type="entry name" value="PAS-like_dom_sf"/>
</dbReference>
<dbReference type="SUPFAM" id="SSF55785">
    <property type="entry name" value="PYP-like sensor domain (PAS domain)"/>
    <property type="match status" value="1"/>
</dbReference>
<dbReference type="Pfam" id="PF13426">
    <property type="entry name" value="PAS_9"/>
    <property type="match status" value="1"/>
</dbReference>
<dbReference type="SUPFAM" id="SSF141868">
    <property type="entry name" value="EAL domain-like"/>
    <property type="match status" value="1"/>
</dbReference>
<dbReference type="Pfam" id="PF13185">
    <property type="entry name" value="GAF_2"/>
    <property type="match status" value="1"/>
</dbReference>
<dbReference type="InterPro" id="IPR043128">
    <property type="entry name" value="Rev_trsase/Diguanyl_cyclase"/>
</dbReference>
<dbReference type="InterPro" id="IPR000014">
    <property type="entry name" value="PAS"/>
</dbReference>
<dbReference type="PROSITE" id="PS50883">
    <property type="entry name" value="EAL"/>
    <property type="match status" value="1"/>
</dbReference>
<dbReference type="SUPFAM" id="SSF55781">
    <property type="entry name" value="GAF domain-like"/>
    <property type="match status" value="1"/>
</dbReference>
<dbReference type="Proteomes" id="UP000051587">
    <property type="component" value="Unassembled WGS sequence"/>
</dbReference>
<dbReference type="SMART" id="SM00091">
    <property type="entry name" value="PAS"/>
    <property type="match status" value="1"/>
</dbReference>
<feature type="domain" description="HAMP" evidence="4">
    <location>
        <begin position="20"/>
        <end position="67"/>
    </location>
</feature>
<name>A0A0P1FIR9_THAGE</name>
<evidence type="ECO:0000256" key="1">
    <source>
        <dbReference type="SAM" id="Coils"/>
    </source>
</evidence>
<dbReference type="PROSITE" id="PS50885">
    <property type="entry name" value="HAMP"/>
    <property type="match status" value="1"/>
</dbReference>
<dbReference type="Gene3D" id="3.30.450.40">
    <property type="match status" value="1"/>
</dbReference>
<evidence type="ECO:0000313" key="6">
    <source>
        <dbReference type="EMBL" id="CUH67822.1"/>
    </source>
</evidence>
<dbReference type="NCBIfam" id="TIGR00254">
    <property type="entry name" value="GGDEF"/>
    <property type="match status" value="1"/>
</dbReference>
<dbReference type="NCBIfam" id="TIGR00229">
    <property type="entry name" value="sensory_box"/>
    <property type="match status" value="1"/>
</dbReference>
<dbReference type="Gene3D" id="3.30.70.270">
    <property type="match status" value="1"/>
</dbReference>